<evidence type="ECO:0000313" key="2">
    <source>
        <dbReference type="Proteomes" id="UP000242146"/>
    </source>
</evidence>
<comment type="caution">
    <text evidence="1">The sequence shown here is derived from an EMBL/GenBank/DDBJ whole genome shotgun (WGS) entry which is preliminary data.</text>
</comment>
<dbReference type="EMBL" id="MCGT01000023">
    <property type="protein sequence ID" value="ORX50430.1"/>
    <property type="molecule type" value="Genomic_DNA"/>
</dbReference>
<dbReference type="OrthoDB" id="2251846at2759"/>
<proteinExistence type="predicted"/>
<gene>
    <name evidence="1" type="ORF">DM01DRAFT_253089</name>
</gene>
<evidence type="ECO:0000313" key="1">
    <source>
        <dbReference type="EMBL" id="ORX50430.1"/>
    </source>
</evidence>
<sequence length="72" mass="8528">IFFNEEFTLETAAKLQIQLDSYNLLDICYMDNPGQPMLQTKVKINGNPTCYHRYFDNEPRPMEPVGERMIRK</sequence>
<dbReference type="Proteomes" id="UP000242146">
    <property type="component" value="Unassembled WGS sequence"/>
</dbReference>
<name>A0A1X2GC27_9FUNG</name>
<organism evidence="1 2">
    <name type="scientific">Hesseltinella vesiculosa</name>
    <dbReference type="NCBI Taxonomy" id="101127"/>
    <lineage>
        <taxon>Eukaryota</taxon>
        <taxon>Fungi</taxon>
        <taxon>Fungi incertae sedis</taxon>
        <taxon>Mucoromycota</taxon>
        <taxon>Mucoromycotina</taxon>
        <taxon>Mucoromycetes</taxon>
        <taxon>Mucorales</taxon>
        <taxon>Cunninghamellaceae</taxon>
        <taxon>Hesseltinella</taxon>
    </lineage>
</organism>
<feature type="non-terminal residue" evidence="1">
    <location>
        <position position="1"/>
    </location>
</feature>
<reference evidence="1 2" key="1">
    <citation type="submission" date="2016-07" db="EMBL/GenBank/DDBJ databases">
        <title>Pervasive Adenine N6-methylation of Active Genes in Fungi.</title>
        <authorList>
            <consortium name="DOE Joint Genome Institute"/>
            <person name="Mondo S.J."/>
            <person name="Dannebaum R.O."/>
            <person name="Kuo R.C."/>
            <person name="Labutti K."/>
            <person name="Haridas S."/>
            <person name="Kuo A."/>
            <person name="Salamov A."/>
            <person name="Ahrendt S.R."/>
            <person name="Lipzen A."/>
            <person name="Sullivan W."/>
            <person name="Andreopoulos W.B."/>
            <person name="Clum A."/>
            <person name="Lindquist E."/>
            <person name="Daum C."/>
            <person name="Ramamoorthy G.K."/>
            <person name="Gryganskyi A."/>
            <person name="Culley D."/>
            <person name="Magnuson J.K."/>
            <person name="James T.Y."/>
            <person name="O'Malley M.A."/>
            <person name="Stajich J.E."/>
            <person name="Spatafora J.W."/>
            <person name="Visel A."/>
            <person name="Grigoriev I.V."/>
        </authorList>
    </citation>
    <scope>NUCLEOTIDE SEQUENCE [LARGE SCALE GENOMIC DNA]</scope>
    <source>
        <strain evidence="1 2">NRRL 3301</strain>
    </source>
</reference>
<protein>
    <submittedName>
        <fullName evidence="1">Uncharacterized protein</fullName>
    </submittedName>
</protein>
<accession>A0A1X2GC27</accession>
<keyword evidence="2" id="KW-1185">Reference proteome</keyword>
<dbReference type="AlphaFoldDB" id="A0A1X2GC27"/>